<reference evidence="1 2" key="1">
    <citation type="submission" date="2014-04" db="EMBL/GenBank/DDBJ databases">
        <title>The Genome Sequence of Mycobacterium tuberculosis TKK-01-0051.</title>
        <authorList>
            <consortium name="The Broad Institute Genomics Platform"/>
            <consortium name="The Broad Institute Genome Sequencing Center for Infectious Disease"/>
            <person name="Earl A.M."/>
            <person name="Cohen K."/>
            <person name="Pym A."/>
            <person name="Bishai W."/>
            <person name="Maharaj K."/>
            <person name="Desjardins C."/>
            <person name="Abeel T."/>
            <person name="Young S."/>
            <person name="Zeng Q."/>
            <person name="Gargeya S."/>
            <person name="Abouelleil A."/>
            <person name="Alvarado L."/>
            <person name="Chapman S.B."/>
            <person name="Gainer-Dewar J."/>
            <person name="Goldberg J."/>
            <person name="Griggs A."/>
            <person name="Gujja S."/>
            <person name="Hansen M."/>
            <person name="Howarth C."/>
            <person name="Imamovic A."/>
            <person name="Larimer J."/>
            <person name="Murphy C."/>
            <person name="Naylor J."/>
            <person name="Pearson M."/>
            <person name="Poon T.W."/>
            <person name="Priest M."/>
            <person name="Roberts A."/>
            <person name="Saif S."/>
            <person name="Shea T."/>
            <person name="Sykes S."/>
            <person name="Wortman J."/>
            <person name="Nusbaum C."/>
            <person name="Birren B."/>
        </authorList>
    </citation>
    <scope>NUCLEOTIDE SEQUENCE [LARGE SCALE GENOMIC DNA]</scope>
    <source>
        <strain evidence="1 2">TKK-01-0051</strain>
    </source>
</reference>
<proteinExistence type="predicted"/>
<sequence length="185" mass="19952">MPAAVPQSVRMTAAGAAIPPFAGSVEAKDANREGKPQVDAADRRRARANPIRVSVGCELGRAIDGAWWPRADRITNELPGLVALLTPLLGGIDSINVNWPPLQRPPDFNWPGWEHKRQHVITVVGADARVNLLIVPYATYSALALMVLRCAAGLPVETRDMGKRVFVTAAAILRAAQQQRACARP</sequence>
<dbReference type="Pfam" id="PF19457">
    <property type="entry name" value="DUF5994"/>
    <property type="match status" value="1"/>
</dbReference>
<dbReference type="Proteomes" id="UP000025947">
    <property type="component" value="Unassembled WGS sequence"/>
</dbReference>
<dbReference type="AlphaFoldDB" id="A0A051TUA2"/>
<name>A0A051TUA2_9MYCO</name>
<accession>A0A051TUA2</accession>
<dbReference type="InterPro" id="IPR046036">
    <property type="entry name" value="DUF5994"/>
</dbReference>
<dbReference type="HOGENOM" id="CLU_120926_0_0_11"/>
<organism evidence="1 2">
    <name type="scientific">Mycobacterium [tuberculosis] TKK-01-0051</name>
    <dbReference type="NCBI Taxonomy" id="1324261"/>
    <lineage>
        <taxon>Bacteria</taxon>
        <taxon>Bacillati</taxon>
        <taxon>Actinomycetota</taxon>
        <taxon>Actinomycetes</taxon>
        <taxon>Mycobacteriales</taxon>
        <taxon>Mycobacteriaceae</taxon>
        <taxon>Mycobacterium</taxon>
        <taxon>Mycobacterium avium complex (MAC)</taxon>
    </lineage>
</organism>
<protein>
    <submittedName>
        <fullName evidence="1">Uncharacterized protein</fullName>
    </submittedName>
</protein>
<dbReference type="EMBL" id="JLXW01000010">
    <property type="protein sequence ID" value="KBZ60517.1"/>
    <property type="molecule type" value="Genomic_DNA"/>
</dbReference>
<comment type="caution">
    <text evidence="1">The sequence shown here is derived from an EMBL/GenBank/DDBJ whole genome shotgun (WGS) entry which is preliminary data.</text>
</comment>
<dbReference type="PATRIC" id="fig|1324261.3.peg.3501"/>
<keyword evidence="2" id="KW-1185">Reference proteome</keyword>
<evidence type="ECO:0000313" key="2">
    <source>
        <dbReference type="Proteomes" id="UP000025947"/>
    </source>
</evidence>
<gene>
    <name evidence="1" type="ORF">K875_03462</name>
</gene>
<evidence type="ECO:0000313" key="1">
    <source>
        <dbReference type="EMBL" id="KBZ60517.1"/>
    </source>
</evidence>